<dbReference type="Proteomes" id="UP001157418">
    <property type="component" value="Unassembled WGS sequence"/>
</dbReference>
<feature type="region of interest" description="Disordered" evidence="1">
    <location>
        <begin position="69"/>
        <end position="93"/>
    </location>
</feature>
<dbReference type="AlphaFoldDB" id="A0AAU9NST5"/>
<name>A0AAU9NST5_9ASTR</name>
<proteinExistence type="predicted"/>
<evidence type="ECO:0000313" key="3">
    <source>
        <dbReference type="Proteomes" id="UP001157418"/>
    </source>
</evidence>
<gene>
    <name evidence="2" type="ORF">LVIROSA_LOCUS27094</name>
</gene>
<keyword evidence="3" id="KW-1185">Reference proteome</keyword>
<accession>A0AAU9NST5</accession>
<reference evidence="2 3" key="1">
    <citation type="submission" date="2022-01" db="EMBL/GenBank/DDBJ databases">
        <authorList>
            <person name="Xiong W."/>
            <person name="Schranz E."/>
        </authorList>
    </citation>
    <scope>NUCLEOTIDE SEQUENCE [LARGE SCALE GENOMIC DNA]</scope>
</reference>
<dbReference type="EMBL" id="CAKMRJ010005412">
    <property type="protein sequence ID" value="CAH1440995.1"/>
    <property type="molecule type" value="Genomic_DNA"/>
</dbReference>
<organism evidence="2 3">
    <name type="scientific">Lactuca virosa</name>
    <dbReference type="NCBI Taxonomy" id="75947"/>
    <lineage>
        <taxon>Eukaryota</taxon>
        <taxon>Viridiplantae</taxon>
        <taxon>Streptophyta</taxon>
        <taxon>Embryophyta</taxon>
        <taxon>Tracheophyta</taxon>
        <taxon>Spermatophyta</taxon>
        <taxon>Magnoliopsida</taxon>
        <taxon>eudicotyledons</taxon>
        <taxon>Gunneridae</taxon>
        <taxon>Pentapetalae</taxon>
        <taxon>asterids</taxon>
        <taxon>campanulids</taxon>
        <taxon>Asterales</taxon>
        <taxon>Asteraceae</taxon>
        <taxon>Cichorioideae</taxon>
        <taxon>Cichorieae</taxon>
        <taxon>Lactucinae</taxon>
        <taxon>Lactuca</taxon>
    </lineage>
</organism>
<evidence type="ECO:0000256" key="1">
    <source>
        <dbReference type="SAM" id="MobiDB-lite"/>
    </source>
</evidence>
<protein>
    <submittedName>
        <fullName evidence="2">Uncharacterized protein</fullName>
    </submittedName>
</protein>
<sequence length="104" mass="12661">MQQMIKDQAKEFYETKAEIQKREEAWQLEKGLLTKDLTDTLKIIDQLKAEQVRLEEQKNEEIRRLKEQLQERKEEREKPQFPKEEFPPLSELHVARPFMEAEIH</sequence>
<feature type="compositionally biased region" description="Basic and acidic residues" evidence="1">
    <location>
        <begin position="69"/>
        <end position="86"/>
    </location>
</feature>
<comment type="caution">
    <text evidence="2">The sequence shown here is derived from an EMBL/GenBank/DDBJ whole genome shotgun (WGS) entry which is preliminary data.</text>
</comment>
<evidence type="ECO:0000313" key="2">
    <source>
        <dbReference type="EMBL" id="CAH1440995.1"/>
    </source>
</evidence>